<sequence>MNSYQITRFAEPLEKRSYPLPQLQGREVLVKVQACGVCHSDLHLWSGFYDLGGGNRISLIDRGATLPFTMGHEVAGEIVAVGPEADASTVGRTGVVFPWIGCGQCDACRRGTELMCEVPRTIGTRKNGGYSDHVVVPDAEYVVDYGALDPKVAAIAACSGLTAYSAIRKLPDLTADDHVLVIGAGGVGLAAVSLLSNLTQANIVVADLSEAKREGAMKAGAGATVSNEDEARCIEDVRRICGGAPRAVMDFVGTQGTGQLALSLLGRGGHMIVVGLFGGEISVSISMLAMRNITIQGSNVGTLQELKALVALLQDGKVDPVPITSRPIEEVNSVLVELAEGRAAGRIVLTP</sequence>
<dbReference type="EMBL" id="JACFYJ010000015">
    <property type="protein sequence ID" value="MEI5997860.1"/>
    <property type="molecule type" value="Genomic_DNA"/>
</dbReference>
<dbReference type="InterPro" id="IPR013149">
    <property type="entry name" value="ADH-like_C"/>
</dbReference>
<protein>
    <submittedName>
        <fullName evidence="6">Alcohol dehydrogenase catalytic domain-containing protein</fullName>
    </submittedName>
</protein>
<proteinExistence type="inferred from homology"/>
<dbReference type="Gene3D" id="3.40.50.720">
    <property type="entry name" value="NAD(P)-binding Rossmann-like Domain"/>
    <property type="match status" value="1"/>
</dbReference>
<name>A0ABU8IQV8_9BURK</name>
<accession>A0ABU8IQV8</accession>
<dbReference type="SMART" id="SM00829">
    <property type="entry name" value="PKS_ER"/>
    <property type="match status" value="1"/>
</dbReference>
<dbReference type="InterPro" id="IPR011032">
    <property type="entry name" value="GroES-like_sf"/>
</dbReference>
<comment type="caution">
    <text evidence="6">The sequence shown here is derived from an EMBL/GenBank/DDBJ whole genome shotgun (WGS) entry which is preliminary data.</text>
</comment>
<dbReference type="SUPFAM" id="SSF51735">
    <property type="entry name" value="NAD(P)-binding Rossmann-fold domains"/>
    <property type="match status" value="1"/>
</dbReference>
<dbReference type="PANTHER" id="PTHR43401:SF4">
    <property type="entry name" value="D-ARABINOSE 1-DEHYDROGENASE (NADP(+))"/>
    <property type="match status" value="1"/>
</dbReference>
<dbReference type="Gene3D" id="3.90.180.10">
    <property type="entry name" value="Medium-chain alcohol dehydrogenases, catalytic domain"/>
    <property type="match status" value="1"/>
</dbReference>
<dbReference type="InterPro" id="IPR002328">
    <property type="entry name" value="ADH_Zn_CS"/>
</dbReference>
<dbReference type="InterPro" id="IPR050129">
    <property type="entry name" value="Zn_alcohol_dh"/>
</dbReference>
<dbReference type="PROSITE" id="PS00059">
    <property type="entry name" value="ADH_ZINC"/>
    <property type="match status" value="1"/>
</dbReference>
<evidence type="ECO:0000259" key="5">
    <source>
        <dbReference type="SMART" id="SM00829"/>
    </source>
</evidence>
<evidence type="ECO:0000256" key="3">
    <source>
        <dbReference type="ARBA" id="ARBA00023002"/>
    </source>
</evidence>
<dbReference type="CDD" id="cd08240">
    <property type="entry name" value="6_hydroxyhexanoate_dh_like"/>
    <property type="match status" value="1"/>
</dbReference>
<gene>
    <name evidence="6" type="ORF">H3V53_11795</name>
</gene>
<dbReference type="SUPFAM" id="SSF50129">
    <property type="entry name" value="GroES-like"/>
    <property type="match status" value="1"/>
</dbReference>
<dbReference type="InterPro" id="IPR013154">
    <property type="entry name" value="ADH-like_N"/>
</dbReference>
<keyword evidence="3" id="KW-0560">Oxidoreductase</keyword>
<dbReference type="InterPro" id="IPR020843">
    <property type="entry name" value="ER"/>
</dbReference>
<dbReference type="Proteomes" id="UP001386437">
    <property type="component" value="Unassembled WGS sequence"/>
</dbReference>
<dbReference type="RefSeq" id="WP_336598070.1">
    <property type="nucleotide sequence ID" value="NZ_JACFYJ010000015.1"/>
</dbReference>
<organism evidence="6 7">
    <name type="scientific">Paraburkholderia bengalensis</name>
    <dbReference type="NCBI Taxonomy" id="2747562"/>
    <lineage>
        <taxon>Bacteria</taxon>
        <taxon>Pseudomonadati</taxon>
        <taxon>Pseudomonadota</taxon>
        <taxon>Betaproteobacteria</taxon>
        <taxon>Burkholderiales</taxon>
        <taxon>Burkholderiaceae</taxon>
        <taxon>Paraburkholderia</taxon>
    </lineage>
</organism>
<dbReference type="Pfam" id="PF00107">
    <property type="entry name" value="ADH_zinc_N"/>
    <property type="match status" value="1"/>
</dbReference>
<dbReference type="InterPro" id="IPR036291">
    <property type="entry name" value="NAD(P)-bd_dom_sf"/>
</dbReference>
<evidence type="ECO:0000256" key="1">
    <source>
        <dbReference type="ARBA" id="ARBA00022723"/>
    </source>
</evidence>
<evidence type="ECO:0000256" key="2">
    <source>
        <dbReference type="ARBA" id="ARBA00022833"/>
    </source>
</evidence>
<keyword evidence="1 4" id="KW-0479">Metal-binding</keyword>
<keyword evidence="7" id="KW-1185">Reference proteome</keyword>
<dbReference type="Pfam" id="PF08240">
    <property type="entry name" value="ADH_N"/>
    <property type="match status" value="1"/>
</dbReference>
<evidence type="ECO:0000313" key="7">
    <source>
        <dbReference type="Proteomes" id="UP001386437"/>
    </source>
</evidence>
<feature type="domain" description="Enoyl reductase (ER)" evidence="5">
    <location>
        <begin position="8"/>
        <end position="349"/>
    </location>
</feature>
<keyword evidence="2 4" id="KW-0862">Zinc</keyword>
<evidence type="ECO:0000256" key="4">
    <source>
        <dbReference type="RuleBase" id="RU361277"/>
    </source>
</evidence>
<comment type="similarity">
    <text evidence="4">Belongs to the zinc-containing alcohol dehydrogenase family.</text>
</comment>
<evidence type="ECO:0000313" key="6">
    <source>
        <dbReference type="EMBL" id="MEI5997860.1"/>
    </source>
</evidence>
<reference evidence="6 7" key="1">
    <citation type="journal article" date="2022" name="Arch. Microbiol.">
        <title>Paraburkholderia bengalensis sp. nov. isolated from roots of Oryza sativa, IR64.</title>
        <authorList>
            <person name="Nag P."/>
            <person name="Mondal N."/>
            <person name="Sarkar J."/>
            <person name="Das S."/>
        </authorList>
    </citation>
    <scope>NUCLEOTIDE SEQUENCE [LARGE SCALE GENOMIC DNA]</scope>
    <source>
        <strain evidence="6 7">IR64_4_BI</strain>
    </source>
</reference>
<dbReference type="PANTHER" id="PTHR43401">
    <property type="entry name" value="L-THREONINE 3-DEHYDROGENASE"/>
    <property type="match status" value="1"/>
</dbReference>
<comment type="cofactor">
    <cofactor evidence="4">
        <name>Zn(2+)</name>
        <dbReference type="ChEBI" id="CHEBI:29105"/>
    </cofactor>
</comment>